<keyword evidence="2" id="KW-0378">Hydrolase</keyword>
<dbReference type="InterPro" id="IPR011059">
    <property type="entry name" value="Metal-dep_hydrolase_composite"/>
</dbReference>
<dbReference type="PANTHER" id="PTHR43135:SF3">
    <property type="entry name" value="ALPHA-D-RIBOSE 1-METHYLPHOSPHONATE 5-TRIPHOSPHATE DIPHOSPHATASE"/>
    <property type="match status" value="1"/>
</dbReference>
<name>A0A136PWC3_9ACTN</name>
<dbReference type="OrthoDB" id="3514520at2"/>
<keyword evidence="3" id="KW-1185">Reference proteome</keyword>
<dbReference type="SUPFAM" id="SSF51556">
    <property type="entry name" value="Metallo-dependent hydrolases"/>
    <property type="match status" value="1"/>
</dbReference>
<dbReference type="InterPro" id="IPR032466">
    <property type="entry name" value="Metal_Hydrolase"/>
</dbReference>
<dbReference type="EMBL" id="LRQV01000019">
    <property type="protein sequence ID" value="KXK62466.1"/>
    <property type="molecule type" value="Genomic_DNA"/>
</dbReference>
<evidence type="ECO:0000259" key="1">
    <source>
        <dbReference type="Pfam" id="PF01979"/>
    </source>
</evidence>
<reference evidence="2 3" key="1">
    <citation type="submission" date="2016-01" db="EMBL/GenBank/DDBJ databases">
        <title>Whole genome sequence and analysis of Micromonospora rosaria DSM 803, which can produce antibacterial substance rosamicin.</title>
        <authorList>
            <person name="Yang H."/>
            <person name="He X."/>
            <person name="Zhu D."/>
        </authorList>
    </citation>
    <scope>NUCLEOTIDE SEQUENCE [LARGE SCALE GENOMIC DNA]</scope>
    <source>
        <strain evidence="2 3">DSM 803</strain>
    </source>
</reference>
<dbReference type="Pfam" id="PF01979">
    <property type="entry name" value="Amidohydro_1"/>
    <property type="match status" value="1"/>
</dbReference>
<dbReference type="SUPFAM" id="SSF51338">
    <property type="entry name" value="Composite domain of metallo-dependent hydrolases"/>
    <property type="match status" value="1"/>
</dbReference>
<dbReference type="Gene3D" id="3.20.20.140">
    <property type="entry name" value="Metal-dependent hydrolases"/>
    <property type="match status" value="1"/>
</dbReference>
<dbReference type="InterPro" id="IPR006680">
    <property type="entry name" value="Amidohydro-rel"/>
</dbReference>
<dbReference type="InterPro" id="IPR051781">
    <property type="entry name" value="Metallo-dep_Hydrolase"/>
</dbReference>
<sequence length="403" mass="42904">MRKRTVFAGGTVFDGASTSRVDVAVSGDRIVDVGTGLDGDDVVDCSEMSIVPGLFDCHVHVMVRDLNISRAEQEPFSLQYYEALRNLSLLLDQGITSARDAAGADLGVKRAIEQKLIEGPRLQIALVMLSQTGGHSDLHLPSGGSRSMSMMMPHPGRPRAVRDGVDDVRRGVREVLRAGADTIKIATTGGVMSPGDDPRHTHFRDDELEVIAAEAAAAGTDFFAHAQGTEGIKAALRHGARSIEHGYHLDDEAIDLMLRADAWLVPTLSATRAIVDAADRGVPIPAESLALAREALEAHRASFARAVDAGVKIAMGTDSPPYAHPSASNLDELQLMTEASSMTPQDAWRAATSSAAALLRQDGLGAIAPGMLADLVVVDGRLDDLRGLRDRIRHVSLGGQRVR</sequence>
<dbReference type="Gene3D" id="2.30.40.10">
    <property type="entry name" value="Urease, subunit C, domain 1"/>
    <property type="match status" value="1"/>
</dbReference>
<accession>A0A136PWC3</accession>
<organism evidence="2 3">
    <name type="scientific">Micromonospora rosaria</name>
    <dbReference type="NCBI Taxonomy" id="47874"/>
    <lineage>
        <taxon>Bacteria</taxon>
        <taxon>Bacillati</taxon>
        <taxon>Actinomycetota</taxon>
        <taxon>Actinomycetes</taxon>
        <taxon>Micromonosporales</taxon>
        <taxon>Micromonosporaceae</taxon>
        <taxon>Micromonospora</taxon>
    </lineage>
</organism>
<evidence type="ECO:0000313" key="2">
    <source>
        <dbReference type="EMBL" id="KXK62466.1"/>
    </source>
</evidence>
<dbReference type="CDD" id="cd01299">
    <property type="entry name" value="Met_dep_hydrolase_A"/>
    <property type="match status" value="1"/>
</dbReference>
<evidence type="ECO:0000313" key="3">
    <source>
        <dbReference type="Proteomes" id="UP000070620"/>
    </source>
</evidence>
<dbReference type="PANTHER" id="PTHR43135">
    <property type="entry name" value="ALPHA-D-RIBOSE 1-METHYLPHOSPHONATE 5-TRIPHOSPHATE DIPHOSPHATASE"/>
    <property type="match status" value="1"/>
</dbReference>
<dbReference type="AlphaFoldDB" id="A0A136PWC3"/>
<dbReference type="GO" id="GO:0016810">
    <property type="term" value="F:hydrolase activity, acting on carbon-nitrogen (but not peptide) bonds"/>
    <property type="evidence" value="ECO:0007669"/>
    <property type="project" value="InterPro"/>
</dbReference>
<proteinExistence type="predicted"/>
<dbReference type="InterPro" id="IPR057744">
    <property type="entry name" value="OTAase-like"/>
</dbReference>
<protein>
    <submittedName>
        <fullName evidence="2">Hydrolase</fullName>
    </submittedName>
</protein>
<feature type="domain" description="Amidohydrolase-related" evidence="1">
    <location>
        <begin position="50"/>
        <end position="383"/>
    </location>
</feature>
<gene>
    <name evidence="2" type="ORF">AWW66_08195</name>
</gene>
<dbReference type="Proteomes" id="UP000070620">
    <property type="component" value="Unassembled WGS sequence"/>
</dbReference>
<comment type="caution">
    <text evidence="2">The sequence shown here is derived from an EMBL/GenBank/DDBJ whole genome shotgun (WGS) entry which is preliminary data.</text>
</comment>